<dbReference type="AlphaFoldDB" id="A0A6G0VWA4"/>
<dbReference type="InterPro" id="IPR051703">
    <property type="entry name" value="NF-kappa-B_Signaling_Reg"/>
</dbReference>
<dbReference type="OrthoDB" id="6617437at2759"/>
<gene>
    <name evidence="1" type="ORF">FWK35_00028969</name>
</gene>
<dbReference type="PANTHER" id="PTHR46609">
    <property type="entry name" value="EXONUCLEASE, PHAGE-TYPE/RECB, C-TERMINAL DOMAIN-CONTAINING PROTEIN"/>
    <property type="match status" value="1"/>
</dbReference>
<sequence length="217" mass="25228">MDWEIGKKFITYSEKKRCQPKSKKLVFSGNSEKRCNTGPDQHYSFAQPLLEENIPKEILPLKNRQGNRPTLKFGTLNNKIGFTASNFGRVCKLRLTTSCKNTVYDILYRKFYLKATDYAASPDGLVNDDFIVEIKCPFGAKDTKTFLEALNSKKISFCRLSENGKMELQVENNYHYQVQGQMQISKRNFYLYFYTECLLPEIVNLPSTERDCWLVTF</sequence>
<dbReference type="EMBL" id="VUJU01011037">
    <property type="protein sequence ID" value="KAF0712161.1"/>
    <property type="molecule type" value="Genomic_DNA"/>
</dbReference>
<keyword evidence="2" id="KW-1185">Reference proteome</keyword>
<name>A0A6G0VWA4_APHCR</name>
<dbReference type="Proteomes" id="UP000478052">
    <property type="component" value="Unassembled WGS sequence"/>
</dbReference>
<dbReference type="InterPro" id="IPR011604">
    <property type="entry name" value="PDDEXK-like_dom_sf"/>
</dbReference>
<evidence type="ECO:0000313" key="2">
    <source>
        <dbReference type="Proteomes" id="UP000478052"/>
    </source>
</evidence>
<accession>A0A6G0VWA4</accession>
<dbReference type="PANTHER" id="PTHR46609:SF8">
    <property type="entry name" value="YQAJ VIRAL RECOMBINASE DOMAIN-CONTAINING PROTEIN"/>
    <property type="match status" value="1"/>
</dbReference>
<dbReference type="GO" id="GO:0006281">
    <property type="term" value="P:DNA repair"/>
    <property type="evidence" value="ECO:0007669"/>
    <property type="project" value="UniProtKB-ARBA"/>
</dbReference>
<evidence type="ECO:0000313" key="1">
    <source>
        <dbReference type="EMBL" id="KAF0712161.1"/>
    </source>
</evidence>
<proteinExistence type="predicted"/>
<dbReference type="SUPFAM" id="SSF52980">
    <property type="entry name" value="Restriction endonuclease-like"/>
    <property type="match status" value="1"/>
</dbReference>
<dbReference type="InterPro" id="IPR011335">
    <property type="entry name" value="Restrct_endonuc-II-like"/>
</dbReference>
<comment type="caution">
    <text evidence="1">The sequence shown here is derived from an EMBL/GenBank/DDBJ whole genome shotgun (WGS) entry which is preliminary data.</text>
</comment>
<protein>
    <submittedName>
        <fullName evidence="1">Alkaline nuclease</fullName>
    </submittedName>
</protein>
<organism evidence="1 2">
    <name type="scientific">Aphis craccivora</name>
    <name type="common">Cowpea aphid</name>
    <dbReference type="NCBI Taxonomy" id="307492"/>
    <lineage>
        <taxon>Eukaryota</taxon>
        <taxon>Metazoa</taxon>
        <taxon>Ecdysozoa</taxon>
        <taxon>Arthropoda</taxon>
        <taxon>Hexapoda</taxon>
        <taxon>Insecta</taxon>
        <taxon>Pterygota</taxon>
        <taxon>Neoptera</taxon>
        <taxon>Paraneoptera</taxon>
        <taxon>Hemiptera</taxon>
        <taxon>Sternorrhyncha</taxon>
        <taxon>Aphidomorpha</taxon>
        <taxon>Aphidoidea</taxon>
        <taxon>Aphididae</taxon>
        <taxon>Aphidini</taxon>
        <taxon>Aphis</taxon>
        <taxon>Aphis</taxon>
    </lineage>
</organism>
<reference evidence="1 2" key="1">
    <citation type="submission" date="2019-08" db="EMBL/GenBank/DDBJ databases">
        <title>Whole genome of Aphis craccivora.</title>
        <authorList>
            <person name="Voronova N.V."/>
            <person name="Shulinski R.S."/>
            <person name="Bandarenka Y.V."/>
            <person name="Zhorov D.G."/>
            <person name="Warner D."/>
        </authorList>
    </citation>
    <scope>NUCLEOTIDE SEQUENCE [LARGE SCALE GENOMIC DNA]</scope>
    <source>
        <strain evidence="1">180601</strain>
        <tissue evidence="1">Whole Body</tissue>
    </source>
</reference>
<dbReference type="Gene3D" id="3.90.320.10">
    <property type="match status" value="1"/>
</dbReference>